<evidence type="ECO:0000256" key="2">
    <source>
        <dbReference type="ARBA" id="ARBA00007316"/>
    </source>
</evidence>
<dbReference type="PANTHER" id="PTHR32309">
    <property type="entry name" value="TYROSINE-PROTEIN KINASE"/>
    <property type="match status" value="1"/>
</dbReference>
<proteinExistence type="inferred from homology"/>
<evidence type="ECO:0000256" key="13">
    <source>
        <dbReference type="ARBA" id="ARBA00023136"/>
    </source>
</evidence>
<comment type="catalytic activity">
    <reaction evidence="15">
        <text>L-tyrosyl-[protein] + ATP = O-phospho-L-tyrosyl-[protein] + ADP + H(+)</text>
        <dbReference type="Rhea" id="RHEA:10596"/>
        <dbReference type="Rhea" id="RHEA-COMP:10136"/>
        <dbReference type="Rhea" id="RHEA-COMP:20101"/>
        <dbReference type="ChEBI" id="CHEBI:15378"/>
        <dbReference type="ChEBI" id="CHEBI:30616"/>
        <dbReference type="ChEBI" id="CHEBI:46858"/>
        <dbReference type="ChEBI" id="CHEBI:61978"/>
        <dbReference type="ChEBI" id="CHEBI:456216"/>
        <dbReference type="EC" id="2.7.10.2"/>
    </reaction>
</comment>
<dbReference type="InterPro" id="IPR027417">
    <property type="entry name" value="P-loop_NTPase"/>
</dbReference>
<dbReference type="InterPro" id="IPR032807">
    <property type="entry name" value="GNVR"/>
</dbReference>
<comment type="similarity">
    <text evidence="2">Belongs to the CpsD/CapB family.</text>
</comment>
<gene>
    <name evidence="20" type="ORF">EZ437_08470</name>
</gene>
<dbReference type="EMBL" id="SJSL01000002">
    <property type="protein sequence ID" value="TCD00805.1"/>
    <property type="molecule type" value="Genomic_DNA"/>
</dbReference>
<keyword evidence="8 16" id="KW-0812">Transmembrane</keyword>
<comment type="caution">
    <text evidence="20">The sequence shown here is derived from an EMBL/GenBank/DDBJ whole genome shotgun (WGS) entry which is preliminary data.</text>
</comment>
<keyword evidence="21" id="KW-1185">Reference proteome</keyword>
<dbReference type="Pfam" id="PF02706">
    <property type="entry name" value="Wzz"/>
    <property type="match status" value="1"/>
</dbReference>
<dbReference type="Gene3D" id="3.40.50.300">
    <property type="entry name" value="P-loop containing nucleotide triphosphate hydrolases"/>
    <property type="match status" value="1"/>
</dbReference>
<dbReference type="EC" id="2.7.10.2" evidence="4"/>
<dbReference type="InterPro" id="IPR005702">
    <property type="entry name" value="Wzc-like_C"/>
</dbReference>
<feature type="domain" description="Tyrosine-protein kinase G-rich" evidence="19">
    <location>
        <begin position="432"/>
        <end position="509"/>
    </location>
</feature>
<dbReference type="GO" id="GO:0005886">
    <property type="term" value="C:plasma membrane"/>
    <property type="evidence" value="ECO:0007669"/>
    <property type="project" value="UniProtKB-SubCell"/>
</dbReference>
<keyword evidence="7 20" id="KW-0808">Transferase</keyword>
<evidence type="ECO:0000256" key="5">
    <source>
        <dbReference type="ARBA" id="ARBA00022475"/>
    </source>
</evidence>
<evidence type="ECO:0000256" key="16">
    <source>
        <dbReference type="SAM" id="Phobius"/>
    </source>
</evidence>
<keyword evidence="10 20" id="KW-0418">Kinase</keyword>
<evidence type="ECO:0000256" key="14">
    <source>
        <dbReference type="ARBA" id="ARBA00023137"/>
    </source>
</evidence>
<keyword evidence="12 16" id="KW-1133">Transmembrane helix</keyword>
<dbReference type="GO" id="GO:0004715">
    <property type="term" value="F:non-membrane spanning protein tyrosine kinase activity"/>
    <property type="evidence" value="ECO:0007669"/>
    <property type="project" value="UniProtKB-EC"/>
</dbReference>
<dbReference type="CDD" id="cd05387">
    <property type="entry name" value="BY-kinase"/>
    <property type="match status" value="1"/>
</dbReference>
<evidence type="ECO:0000259" key="18">
    <source>
        <dbReference type="Pfam" id="PF13614"/>
    </source>
</evidence>
<keyword evidence="5" id="KW-1003">Cell membrane</keyword>
<evidence type="ECO:0000256" key="9">
    <source>
        <dbReference type="ARBA" id="ARBA00022741"/>
    </source>
</evidence>
<dbReference type="OrthoDB" id="9794577at2"/>
<dbReference type="InterPro" id="IPR050445">
    <property type="entry name" value="Bact_polysacc_biosynth/exp"/>
</dbReference>
<reference evidence="20 21" key="1">
    <citation type="submission" date="2019-02" db="EMBL/GenBank/DDBJ databases">
        <title>Pedobacter sp. RP-1-14 sp. nov., isolated from Arctic soil.</title>
        <authorList>
            <person name="Dahal R.H."/>
        </authorList>
    </citation>
    <scope>NUCLEOTIDE SEQUENCE [LARGE SCALE GENOMIC DNA]</scope>
    <source>
        <strain evidence="20 21">RP-1-14</strain>
    </source>
</reference>
<comment type="similarity">
    <text evidence="3">Belongs to the etk/wzc family.</text>
</comment>
<evidence type="ECO:0000256" key="15">
    <source>
        <dbReference type="ARBA" id="ARBA00051245"/>
    </source>
</evidence>
<evidence type="ECO:0000313" key="21">
    <source>
        <dbReference type="Proteomes" id="UP000293347"/>
    </source>
</evidence>
<dbReference type="Proteomes" id="UP000293347">
    <property type="component" value="Unassembled WGS sequence"/>
</dbReference>
<feature type="transmembrane region" description="Helical" evidence="16">
    <location>
        <begin position="32"/>
        <end position="52"/>
    </location>
</feature>
<dbReference type="AlphaFoldDB" id="A0A4R0NNP6"/>
<dbReference type="InterPro" id="IPR025669">
    <property type="entry name" value="AAA_dom"/>
</dbReference>
<evidence type="ECO:0000256" key="11">
    <source>
        <dbReference type="ARBA" id="ARBA00022840"/>
    </source>
</evidence>
<keyword evidence="11" id="KW-0067">ATP-binding</keyword>
<evidence type="ECO:0000256" key="10">
    <source>
        <dbReference type="ARBA" id="ARBA00022777"/>
    </source>
</evidence>
<dbReference type="PANTHER" id="PTHR32309:SF13">
    <property type="entry name" value="FERRIC ENTEROBACTIN TRANSPORT PROTEIN FEPE"/>
    <property type="match status" value="1"/>
</dbReference>
<dbReference type="Pfam" id="PF13614">
    <property type="entry name" value="AAA_31"/>
    <property type="match status" value="1"/>
</dbReference>
<evidence type="ECO:0000259" key="19">
    <source>
        <dbReference type="Pfam" id="PF13807"/>
    </source>
</evidence>
<evidence type="ECO:0000256" key="12">
    <source>
        <dbReference type="ARBA" id="ARBA00022989"/>
    </source>
</evidence>
<evidence type="ECO:0000313" key="20">
    <source>
        <dbReference type="EMBL" id="TCD00805.1"/>
    </source>
</evidence>
<evidence type="ECO:0000259" key="17">
    <source>
        <dbReference type="Pfam" id="PF02706"/>
    </source>
</evidence>
<dbReference type="NCBIfam" id="TIGR01007">
    <property type="entry name" value="eps_fam"/>
    <property type="match status" value="1"/>
</dbReference>
<organism evidence="20 21">
    <name type="scientific">Pedobacter psychroterrae</name>
    <dbReference type="NCBI Taxonomy" id="2530453"/>
    <lineage>
        <taxon>Bacteria</taxon>
        <taxon>Pseudomonadati</taxon>
        <taxon>Bacteroidota</taxon>
        <taxon>Sphingobacteriia</taxon>
        <taxon>Sphingobacteriales</taxon>
        <taxon>Sphingobacteriaceae</taxon>
        <taxon>Pedobacter</taxon>
    </lineage>
</organism>
<keyword evidence="13 16" id="KW-0472">Membrane</keyword>
<protein>
    <recommendedName>
        <fullName evidence="4">non-specific protein-tyrosine kinase</fullName>
        <ecNumber evidence="4">2.7.10.2</ecNumber>
    </recommendedName>
</protein>
<name>A0A4R0NNP6_9SPHI</name>
<evidence type="ECO:0000256" key="1">
    <source>
        <dbReference type="ARBA" id="ARBA00004429"/>
    </source>
</evidence>
<evidence type="ECO:0000256" key="7">
    <source>
        <dbReference type="ARBA" id="ARBA00022679"/>
    </source>
</evidence>
<feature type="domain" description="AAA" evidence="18">
    <location>
        <begin position="578"/>
        <end position="699"/>
    </location>
</feature>
<keyword evidence="14" id="KW-0829">Tyrosine-protein kinase</keyword>
<dbReference type="GO" id="GO:0005524">
    <property type="term" value="F:ATP binding"/>
    <property type="evidence" value="ECO:0007669"/>
    <property type="project" value="UniProtKB-KW"/>
</dbReference>
<feature type="transmembrane region" description="Helical" evidence="16">
    <location>
        <begin position="492"/>
        <end position="511"/>
    </location>
</feature>
<keyword evidence="6" id="KW-0997">Cell inner membrane</keyword>
<dbReference type="Pfam" id="PF13807">
    <property type="entry name" value="GNVR"/>
    <property type="match status" value="1"/>
</dbReference>
<evidence type="ECO:0000256" key="8">
    <source>
        <dbReference type="ARBA" id="ARBA00022692"/>
    </source>
</evidence>
<sequence>MHATPQHYQEIYPLLQKRINYISVVKVILSRWYWILSALIFGFLAAYAYLAYIPPLYEISALLKFEEKKSEISELINVRNIYDRTNKVESEKSVIRSRTVIQKAIQSLNYDVSFYSSKGLYSTELYPYKPFKINIIDKSNTYLYKNFEFNALGDASYQLCYTYQDKRFCKEYKYKQNISLPGLKFSIITLGKRIKKSTSYVFRFNDQTELFDKINKSLKFDETQNSSLVYLKITDNNPFLATDILNAILKEYLDFDRMQRSVTASQTASFISSLLLTMADKVKNSGLAIQQFKQGNGSLTFTDNLNLLTTRLVDLQTEKHMLEIEHLLISSIEKALNTKSSDQLTYNHPGITDILLNNLLSKYNELIIGRKQSLYTYTENSAKVKQFDQQIADLRIAINDNIKSQREHNNKKSAFLLMQTDSINLSLTNLPKTEREYINLQTRFDIDQKVYSYLAEKKLEAEISRAAVTPGAVIIDKAIYPGKAISPVPKKVYFLSAVLSFISSLVIIYAARFLNPYIYNKNTIEDYSKTPIIGIIRKYYGNLSKHSAFTTDPRSLFSESVRSVRSNLSFFASEKNSKIICITSEISGEGKSFISTNLAISLTLTEKKVLLIAADLRKSRLHDSFNISNLTGLSKFLSGQVAAKEIIIQTEIKNLDLITSGPVPPNPSELLHSQKMQDLLDGFKGKYDFILIDSAPIGLVTDGKPLLKMADITLFIIRSGISKRHFATTPDQLKIELGLLNIAIILNDYVDSNFHNYYYSGKPLNMADRLYYHSDQHHYKNPDYFEL</sequence>
<accession>A0A4R0NNP6</accession>
<keyword evidence="9" id="KW-0547">Nucleotide-binding</keyword>
<dbReference type="InterPro" id="IPR003856">
    <property type="entry name" value="LPS_length_determ_N"/>
</dbReference>
<comment type="subcellular location">
    <subcellularLocation>
        <location evidence="1">Cell inner membrane</location>
        <topology evidence="1">Multi-pass membrane protein</topology>
    </subcellularLocation>
</comment>
<evidence type="ECO:0000256" key="4">
    <source>
        <dbReference type="ARBA" id="ARBA00011903"/>
    </source>
</evidence>
<dbReference type="SUPFAM" id="SSF52540">
    <property type="entry name" value="P-loop containing nucleoside triphosphate hydrolases"/>
    <property type="match status" value="1"/>
</dbReference>
<evidence type="ECO:0000256" key="3">
    <source>
        <dbReference type="ARBA" id="ARBA00008883"/>
    </source>
</evidence>
<evidence type="ECO:0000256" key="6">
    <source>
        <dbReference type="ARBA" id="ARBA00022519"/>
    </source>
</evidence>
<feature type="domain" description="Polysaccharide chain length determinant N-terminal" evidence="17">
    <location>
        <begin position="21"/>
        <end position="108"/>
    </location>
</feature>